<sequence>MSMLSRLRHFSTTILSPNSATPLTTKQKTRTAISLIKTEKNPERILEICRAAALTPDSHLDRVAFSLAVSKLTAANHFDGIRRFLDELKTRPDLRNERFLSHAIALYGQATMLDHAIRTFKESEDLNVTRSVKSLNSLLFAAIAAKNYNEVSRIYLEFPKIYSIEPDLETYNLVIKSFCESGSCGSVYSVLDEMDRKSIKPNAMTFSTLIGGCYKEEKFEEVGKVLKLMKEKYGMYPGLSTYNVRIQGLCKLKRSKEAKALLEGMICRGRKPNSVSYSHLIYGFCKEGNFDEAKDLFSGMKKRGYLPDGDLYFTLVYYLSEGGDFESAFEVCKESMAKGWIPNFTTMKKVVNWLVSVEKFDDAKDVIKQIKGKFAANSDKWDEIEAALPHIDCAPYGALDAIVVKATNQLQQEMGQVQQLGNIS</sequence>
<evidence type="ECO:0000256" key="3">
    <source>
        <dbReference type="PROSITE-ProRule" id="PRU00708"/>
    </source>
</evidence>
<proteinExistence type="inferred from homology"/>
<dbReference type="Pfam" id="PF13041">
    <property type="entry name" value="PPR_2"/>
    <property type="match status" value="2"/>
</dbReference>
<accession>A0AAV1VW77</accession>
<evidence type="ECO:0000256" key="2">
    <source>
        <dbReference type="ARBA" id="ARBA00022737"/>
    </source>
</evidence>
<feature type="repeat" description="PPR" evidence="3">
    <location>
        <begin position="238"/>
        <end position="272"/>
    </location>
</feature>
<comment type="similarity">
    <text evidence="1">Belongs to the PPR family. P subfamily.</text>
</comment>
<feature type="repeat" description="PPR" evidence="3">
    <location>
        <begin position="167"/>
        <end position="201"/>
    </location>
</feature>
<dbReference type="Proteomes" id="UP001497480">
    <property type="component" value="Unassembled WGS sequence"/>
</dbReference>
<evidence type="ECO:0000256" key="1">
    <source>
        <dbReference type="ARBA" id="ARBA00007626"/>
    </source>
</evidence>
<dbReference type="Gene3D" id="1.25.40.10">
    <property type="entry name" value="Tetratricopeptide repeat domain"/>
    <property type="match status" value="2"/>
</dbReference>
<feature type="repeat" description="PPR" evidence="3">
    <location>
        <begin position="202"/>
        <end position="232"/>
    </location>
</feature>
<comment type="caution">
    <text evidence="4">The sequence shown here is derived from an EMBL/GenBank/DDBJ whole genome shotgun (WGS) entry which is preliminary data.</text>
</comment>
<dbReference type="AlphaFoldDB" id="A0AAV1VW77"/>
<evidence type="ECO:0008006" key="6">
    <source>
        <dbReference type="Google" id="ProtNLM"/>
    </source>
</evidence>
<dbReference type="InterPro" id="IPR011990">
    <property type="entry name" value="TPR-like_helical_dom_sf"/>
</dbReference>
<dbReference type="EMBL" id="CAXHTB010000002">
    <property type="protein sequence ID" value="CAL0301173.1"/>
    <property type="molecule type" value="Genomic_DNA"/>
</dbReference>
<dbReference type="FunFam" id="1.25.40.10:FF:002935">
    <property type="entry name" value="Pentatricopeptide repeat-containing protein At1g61870, mitochondrial"/>
    <property type="match status" value="1"/>
</dbReference>
<organism evidence="4 5">
    <name type="scientific">Lupinus luteus</name>
    <name type="common">European yellow lupine</name>
    <dbReference type="NCBI Taxonomy" id="3873"/>
    <lineage>
        <taxon>Eukaryota</taxon>
        <taxon>Viridiplantae</taxon>
        <taxon>Streptophyta</taxon>
        <taxon>Embryophyta</taxon>
        <taxon>Tracheophyta</taxon>
        <taxon>Spermatophyta</taxon>
        <taxon>Magnoliopsida</taxon>
        <taxon>eudicotyledons</taxon>
        <taxon>Gunneridae</taxon>
        <taxon>Pentapetalae</taxon>
        <taxon>rosids</taxon>
        <taxon>fabids</taxon>
        <taxon>Fabales</taxon>
        <taxon>Fabaceae</taxon>
        <taxon>Papilionoideae</taxon>
        <taxon>50 kb inversion clade</taxon>
        <taxon>genistoids sensu lato</taxon>
        <taxon>core genistoids</taxon>
        <taxon>Genisteae</taxon>
        <taxon>Lupinus</taxon>
    </lineage>
</organism>
<dbReference type="InterPro" id="IPR050667">
    <property type="entry name" value="PPR-containing_protein"/>
</dbReference>
<dbReference type="PANTHER" id="PTHR47939">
    <property type="entry name" value="MEMBRANE-ASSOCIATED SALT-INDUCIBLE PROTEIN-LIKE"/>
    <property type="match status" value="1"/>
</dbReference>
<name>A0AAV1VW77_LUPLU</name>
<reference evidence="4 5" key="1">
    <citation type="submission" date="2024-03" db="EMBL/GenBank/DDBJ databases">
        <authorList>
            <person name="Martinez-Hernandez J."/>
        </authorList>
    </citation>
    <scope>NUCLEOTIDE SEQUENCE [LARGE SCALE GENOMIC DNA]</scope>
</reference>
<dbReference type="PANTHER" id="PTHR47939:SF9">
    <property type="entry name" value="(WILD MALAYSIAN BANANA) HYPOTHETICAL PROTEIN"/>
    <property type="match status" value="1"/>
</dbReference>
<gene>
    <name evidence="4" type="ORF">LLUT_LOCUS2233</name>
</gene>
<feature type="repeat" description="PPR" evidence="3">
    <location>
        <begin position="273"/>
        <end position="307"/>
    </location>
</feature>
<dbReference type="NCBIfam" id="TIGR00756">
    <property type="entry name" value="PPR"/>
    <property type="match status" value="4"/>
</dbReference>
<keyword evidence="5" id="KW-1185">Reference proteome</keyword>
<keyword evidence="2" id="KW-0677">Repeat</keyword>
<protein>
    <recommendedName>
        <fullName evidence="6">Pentatricopeptide repeat-containing protein</fullName>
    </recommendedName>
</protein>
<dbReference type="PROSITE" id="PS51375">
    <property type="entry name" value="PPR"/>
    <property type="match status" value="4"/>
</dbReference>
<evidence type="ECO:0000313" key="4">
    <source>
        <dbReference type="EMBL" id="CAL0301173.1"/>
    </source>
</evidence>
<dbReference type="InterPro" id="IPR002885">
    <property type="entry name" value="PPR_rpt"/>
</dbReference>
<evidence type="ECO:0000313" key="5">
    <source>
        <dbReference type="Proteomes" id="UP001497480"/>
    </source>
</evidence>